<dbReference type="SUPFAM" id="SSF56112">
    <property type="entry name" value="Protein kinase-like (PK-like)"/>
    <property type="match status" value="1"/>
</dbReference>
<keyword evidence="4" id="KW-1185">Reference proteome</keyword>
<dbReference type="OrthoDB" id="10003767at2759"/>
<evidence type="ECO:0000259" key="2">
    <source>
        <dbReference type="Pfam" id="PF01636"/>
    </source>
</evidence>
<dbReference type="InterPro" id="IPR002575">
    <property type="entry name" value="Aminoglycoside_PTrfase"/>
</dbReference>
<dbReference type="PANTHER" id="PTHR21310">
    <property type="entry name" value="AMINOGLYCOSIDE PHOSPHOTRANSFERASE-RELATED-RELATED"/>
    <property type="match status" value="1"/>
</dbReference>
<dbReference type="AlphaFoldDB" id="A0A9P7CZ59"/>
<evidence type="ECO:0000313" key="4">
    <source>
        <dbReference type="Proteomes" id="UP000714275"/>
    </source>
</evidence>
<organism evidence="3 4">
    <name type="scientific">Suillus placidus</name>
    <dbReference type="NCBI Taxonomy" id="48579"/>
    <lineage>
        <taxon>Eukaryota</taxon>
        <taxon>Fungi</taxon>
        <taxon>Dikarya</taxon>
        <taxon>Basidiomycota</taxon>
        <taxon>Agaricomycotina</taxon>
        <taxon>Agaricomycetes</taxon>
        <taxon>Agaricomycetidae</taxon>
        <taxon>Boletales</taxon>
        <taxon>Suillineae</taxon>
        <taxon>Suillaceae</taxon>
        <taxon>Suillus</taxon>
    </lineage>
</organism>
<feature type="compositionally biased region" description="Acidic residues" evidence="1">
    <location>
        <begin position="412"/>
        <end position="430"/>
    </location>
</feature>
<dbReference type="PANTHER" id="PTHR21310:SF13">
    <property type="entry name" value="AMINOGLYCOSIDE PHOSPHOTRANSFERASE DOMAIN-CONTAINING PROTEIN"/>
    <property type="match status" value="1"/>
</dbReference>
<reference evidence="3" key="1">
    <citation type="journal article" date="2020" name="New Phytol.">
        <title>Comparative genomics reveals dynamic genome evolution in host specialist ectomycorrhizal fungi.</title>
        <authorList>
            <person name="Lofgren L.A."/>
            <person name="Nguyen N.H."/>
            <person name="Vilgalys R."/>
            <person name="Ruytinx J."/>
            <person name="Liao H.L."/>
            <person name="Branco S."/>
            <person name="Kuo A."/>
            <person name="LaButti K."/>
            <person name="Lipzen A."/>
            <person name="Andreopoulos W."/>
            <person name="Pangilinan J."/>
            <person name="Riley R."/>
            <person name="Hundley H."/>
            <person name="Na H."/>
            <person name="Barry K."/>
            <person name="Grigoriev I.V."/>
            <person name="Stajich J.E."/>
            <person name="Kennedy P.G."/>
        </authorList>
    </citation>
    <scope>NUCLEOTIDE SEQUENCE</scope>
    <source>
        <strain evidence="3">DOB743</strain>
    </source>
</reference>
<dbReference type="EMBL" id="JABBWD010000055">
    <property type="protein sequence ID" value="KAG1771970.1"/>
    <property type="molecule type" value="Genomic_DNA"/>
</dbReference>
<dbReference type="Pfam" id="PF01636">
    <property type="entry name" value="APH"/>
    <property type="match status" value="1"/>
</dbReference>
<dbReference type="Proteomes" id="UP000714275">
    <property type="component" value="Unassembled WGS sequence"/>
</dbReference>
<feature type="domain" description="Aminoglycoside phosphotransferase" evidence="2">
    <location>
        <begin position="147"/>
        <end position="252"/>
    </location>
</feature>
<evidence type="ECO:0000256" key="1">
    <source>
        <dbReference type="SAM" id="MobiDB-lite"/>
    </source>
</evidence>
<name>A0A9P7CZ59_9AGAM</name>
<protein>
    <recommendedName>
        <fullName evidence="2">Aminoglycoside phosphotransferase domain-containing protein</fullName>
    </recommendedName>
</protein>
<accession>A0A9P7CZ59</accession>
<sequence>MPVAIPETLGNKAKYVPLPKEITSRFALGALDSSCNLRSAHSDKLSRSFIHFERSAKTEVTMQRNGHDGHVDAVAQDMPLLPGTVSLPPPSASMSVIEWDWDVEHHDRRLEARADAVQHGTQPFQVDRRVLKDVVREMTGCEVGRINFLSSGTFHKAYLVTLVDMRELVARVARRFMPRLKTESEVATMHYLRERTSIPVPDVYYYDANPYNRLGGEYILMSKAKGVPLSRVYHTLSNGELKSLFANVAAIIVPLFAQRFSHIGSLYLEGAGTGAPAPLSVGSSNSPTPTATRPTINGFKFMPLLTMSSFSNATGPLARTISRPTSAKESRIGPIVSWPFFGSHRGDLSHPDEIDRGPWPSTHSYLASCVEREVRGVVLENEGKSAPHRLHLDPDEIQSSRHHHLNAVPGDQSDDSDEWDAQESEEEWDGPGDIMYRDYRRMQRSTFLIAHIMRREESVRKEMGRWMRMMEGLGACSDHSGEIEEFGLDCHDISLENVFVDENNHTEITCVIDWESTTTRPLWACAHLPTFLQSSPFTTRMFREAVEDLARDRAPRPTHPGKNNGKPVNAVAVAKEWLHYEAIGSRLRMAHRCVEWDGWEEGLVDSILGPEDTEDEWFKDAESTADALSASSAPVCAESQASSCGANSGALQAASFKRRKKAGHIPLKKEREKEQMLNTTGDICGGRGGELGRRLEAWLSVNGDGTRKNWDEEYDAEAE</sequence>
<dbReference type="InterPro" id="IPR051678">
    <property type="entry name" value="AGP_Transferase"/>
</dbReference>
<dbReference type="Gene3D" id="3.30.200.20">
    <property type="entry name" value="Phosphorylase Kinase, domain 1"/>
    <property type="match status" value="1"/>
</dbReference>
<feature type="region of interest" description="Disordered" evidence="1">
    <location>
        <begin position="405"/>
        <end position="433"/>
    </location>
</feature>
<evidence type="ECO:0000313" key="3">
    <source>
        <dbReference type="EMBL" id="KAG1771970.1"/>
    </source>
</evidence>
<dbReference type="InterPro" id="IPR011009">
    <property type="entry name" value="Kinase-like_dom_sf"/>
</dbReference>
<proteinExistence type="predicted"/>
<comment type="caution">
    <text evidence="3">The sequence shown here is derived from an EMBL/GenBank/DDBJ whole genome shotgun (WGS) entry which is preliminary data.</text>
</comment>
<gene>
    <name evidence="3" type="ORF">EV702DRAFT_1134823</name>
</gene>